<accession>A0A1H0WTH0</accession>
<protein>
    <submittedName>
        <fullName evidence="2">Uncharacterized protein</fullName>
    </submittedName>
</protein>
<name>A0A1H0WTH0_9ACTN</name>
<proteinExistence type="predicted"/>
<dbReference type="STRING" id="405564.SAMN04487905_11585"/>
<gene>
    <name evidence="2" type="ORF">SAMN04487905_11585</name>
</gene>
<sequence length="95" mass="10914">MERRTRPTTRRLTRPVPETIAHTDHAITETMVVERLEFGTHPGRRTTHHNRREEQSTPVDQPHLERVGGQRRAAHGEVVFGRSLQVMGTVSNMVE</sequence>
<dbReference type="AlphaFoldDB" id="A0A1H0WTH0"/>
<reference evidence="3" key="1">
    <citation type="submission" date="2016-10" db="EMBL/GenBank/DDBJ databases">
        <authorList>
            <person name="Varghese N."/>
            <person name="Submissions S."/>
        </authorList>
    </citation>
    <scope>NUCLEOTIDE SEQUENCE [LARGE SCALE GENOMIC DNA]</scope>
    <source>
        <strain evidence="3">DSM 46732</strain>
    </source>
</reference>
<feature type="region of interest" description="Disordered" evidence="1">
    <location>
        <begin position="39"/>
        <end position="74"/>
    </location>
</feature>
<dbReference type="EMBL" id="FNJR01000015">
    <property type="protein sequence ID" value="SDP94064.1"/>
    <property type="molecule type" value="Genomic_DNA"/>
</dbReference>
<dbReference type="Proteomes" id="UP000199497">
    <property type="component" value="Unassembled WGS sequence"/>
</dbReference>
<keyword evidence="3" id="KW-1185">Reference proteome</keyword>
<evidence type="ECO:0000313" key="2">
    <source>
        <dbReference type="EMBL" id="SDP94064.1"/>
    </source>
</evidence>
<evidence type="ECO:0000313" key="3">
    <source>
        <dbReference type="Proteomes" id="UP000199497"/>
    </source>
</evidence>
<evidence type="ECO:0000256" key="1">
    <source>
        <dbReference type="SAM" id="MobiDB-lite"/>
    </source>
</evidence>
<organism evidence="2 3">
    <name type="scientific">Actinopolyspora xinjiangensis</name>
    <dbReference type="NCBI Taxonomy" id="405564"/>
    <lineage>
        <taxon>Bacteria</taxon>
        <taxon>Bacillati</taxon>
        <taxon>Actinomycetota</taxon>
        <taxon>Actinomycetes</taxon>
        <taxon>Actinopolysporales</taxon>
        <taxon>Actinopolysporaceae</taxon>
        <taxon>Actinopolyspora</taxon>
    </lineage>
</organism>